<evidence type="ECO:0000256" key="5">
    <source>
        <dbReference type="RuleBase" id="RU004453"/>
    </source>
</evidence>
<feature type="domain" description="GH18" evidence="6">
    <location>
        <begin position="17"/>
        <end position="306"/>
    </location>
</feature>
<keyword evidence="8" id="KW-1185">Reference proteome</keyword>
<accession>A0AAD9NRT4</accession>
<dbReference type="AlphaFoldDB" id="A0AAD9NRT4"/>
<evidence type="ECO:0000256" key="2">
    <source>
        <dbReference type="ARBA" id="ARBA00023157"/>
    </source>
</evidence>
<organism evidence="7 8">
    <name type="scientific">Ridgeia piscesae</name>
    <name type="common">Tubeworm</name>
    <dbReference type="NCBI Taxonomy" id="27915"/>
    <lineage>
        <taxon>Eukaryota</taxon>
        <taxon>Metazoa</taxon>
        <taxon>Spiralia</taxon>
        <taxon>Lophotrochozoa</taxon>
        <taxon>Annelida</taxon>
        <taxon>Polychaeta</taxon>
        <taxon>Sedentaria</taxon>
        <taxon>Canalipalpata</taxon>
        <taxon>Sabellida</taxon>
        <taxon>Siboglinidae</taxon>
        <taxon>Ridgeia</taxon>
    </lineage>
</organism>
<sequence length="306" mass="34808">MQHICLQSPTPEDGFSYKRVCYYTNWSQYRRGAGRFVPENIDPFLCTHINYAFATMRNHRLVPYEANDESSGNMKGMYERVNDLKKKNPNLKTLISVGGWNFGTLKMTAMLKTQANMNIFTQTSIKFLRDRNFDGLDLDFEYPGSRGSPRTDKHKFTVLLITLKKAFTAEAKRTGKPRLLLTAAVSAGKTTIDAGYEVKAISRYLDFINLMSYDLHGGWEIKTGFNAPLYSRRNEAAWQKELNLAWAANYWVSKGCPSRKLVVGMATYGRAFKLRNPANNGVGVRLRERHLSGLSQESRASTLITR</sequence>
<dbReference type="SUPFAM" id="SSF51445">
    <property type="entry name" value="(Trans)glycosidases"/>
    <property type="match status" value="1"/>
</dbReference>
<name>A0AAD9NRT4_RIDPI</name>
<dbReference type="GO" id="GO:0005576">
    <property type="term" value="C:extracellular region"/>
    <property type="evidence" value="ECO:0007669"/>
    <property type="project" value="TreeGrafter"/>
</dbReference>
<dbReference type="InterPro" id="IPR050314">
    <property type="entry name" value="Glycosyl_Hydrlase_18"/>
</dbReference>
<dbReference type="GO" id="GO:0006032">
    <property type="term" value="P:chitin catabolic process"/>
    <property type="evidence" value="ECO:0007669"/>
    <property type="project" value="TreeGrafter"/>
</dbReference>
<protein>
    <recommendedName>
        <fullName evidence="6">GH18 domain-containing protein</fullName>
    </recommendedName>
</protein>
<dbReference type="GO" id="GO:0004568">
    <property type="term" value="F:chitinase activity"/>
    <property type="evidence" value="ECO:0007669"/>
    <property type="project" value="TreeGrafter"/>
</dbReference>
<dbReference type="PANTHER" id="PTHR11177:SF317">
    <property type="entry name" value="CHITINASE 12-RELATED"/>
    <property type="match status" value="1"/>
</dbReference>
<dbReference type="InterPro" id="IPR001579">
    <property type="entry name" value="Glyco_hydro_18_chit_AS"/>
</dbReference>
<dbReference type="EMBL" id="JAODUO010000552">
    <property type="protein sequence ID" value="KAK2178226.1"/>
    <property type="molecule type" value="Genomic_DNA"/>
</dbReference>
<evidence type="ECO:0000256" key="4">
    <source>
        <dbReference type="RuleBase" id="RU000489"/>
    </source>
</evidence>
<dbReference type="Gene3D" id="3.20.20.80">
    <property type="entry name" value="Glycosidases"/>
    <property type="match status" value="1"/>
</dbReference>
<evidence type="ECO:0000256" key="3">
    <source>
        <dbReference type="ARBA" id="ARBA00023295"/>
    </source>
</evidence>
<dbReference type="SMART" id="SM00636">
    <property type="entry name" value="Glyco_18"/>
    <property type="match status" value="1"/>
</dbReference>
<evidence type="ECO:0000313" key="8">
    <source>
        <dbReference type="Proteomes" id="UP001209878"/>
    </source>
</evidence>
<evidence type="ECO:0000259" key="6">
    <source>
        <dbReference type="PROSITE" id="PS51910"/>
    </source>
</evidence>
<evidence type="ECO:0000256" key="1">
    <source>
        <dbReference type="ARBA" id="ARBA00022801"/>
    </source>
</evidence>
<dbReference type="GO" id="GO:0005975">
    <property type="term" value="P:carbohydrate metabolic process"/>
    <property type="evidence" value="ECO:0007669"/>
    <property type="project" value="InterPro"/>
</dbReference>
<dbReference type="InterPro" id="IPR017853">
    <property type="entry name" value="GH"/>
</dbReference>
<dbReference type="InterPro" id="IPR001223">
    <property type="entry name" value="Glyco_hydro18_cat"/>
</dbReference>
<keyword evidence="1 4" id="KW-0378">Hydrolase</keyword>
<dbReference type="PROSITE" id="PS01095">
    <property type="entry name" value="GH18_1"/>
    <property type="match status" value="1"/>
</dbReference>
<dbReference type="InterPro" id="IPR011583">
    <property type="entry name" value="Chitinase_II/V-like_cat"/>
</dbReference>
<reference evidence="7" key="1">
    <citation type="journal article" date="2023" name="Mol. Biol. Evol.">
        <title>Third-Generation Sequencing Reveals the Adaptive Role of the Epigenome in Three Deep-Sea Polychaetes.</title>
        <authorList>
            <person name="Perez M."/>
            <person name="Aroh O."/>
            <person name="Sun Y."/>
            <person name="Lan Y."/>
            <person name="Juniper S.K."/>
            <person name="Young C.R."/>
            <person name="Angers B."/>
            <person name="Qian P.Y."/>
        </authorList>
    </citation>
    <scope>NUCLEOTIDE SEQUENCE</scope>
    <source>
        <strain evidence="7">R07B-5</strain>
    </source>
</reference>
<proteinExistence type="inferred from homology"/>
<comment type="similarity">
    <text evidence="5">Belongs to the glycosyl hydrolase 18 family.</text>
</comment>
<dbReference type="Pfam" id="PF00704">
    <property type="entry name" value="Glyco_hydro_18"/>
    <property type="match status" value="1"/>
</dbReference>
<evidence type="ECO:0000313" key="7">
    <source>
        <dbReference type="EMBL" id="KAK2178226.1"/>
    </source>
</evidence>
<dbReference type="GO" id="GO:0008061">
    <property type="term" value="F:chitin binding"/>
    <property type="evidence" value="ECO:0007669"/>
    <property type="project" value="InterPro"/>
</dbReference>
<comment type="caution">
    <text evidence="7">The sequence shown here is derived from an EMBL/GenBank/DDBJ whole genome shotgun (WGS) entry which is preliminary data.</text>
</comment>
<keyword evidence="3 4" id="KW-0326">Glycosidase</keyword>
<keyword evidence="2" id="KW-1015">Disulfide bond</keyword>
<dbReference type="PANTHER" id="PTHR11177">
    <property type="entry name" value="CHITINASE"/>
    <property type="match status" value="1"/>
</dbReference>
<dbReference type="Proteomes" id="UP001209878">
    <property type="component" value="Unassembled WGS sequence"/>
</dbReference>
<gene>
    <name evidence="7" type="ORF">NP493_552g00016</name>
</gene>
<dbReference type="PROSITE" id="PS51910">
    <property type="entry name" value="GH18_2"/>
    <property type="match status" value="1"/>
</dbReference>
<dbReference type="FunFam" id="3.20.20.80:FF:000007">
    <property type="entry name" value="Acidic mammalian chitinase"/>
    <property type="match status" value="1"/>
</dbReference>